<dbReference type="Proteomes" id="UP000324974">
    <property type="component" value="Chromosome"/>
</dbReference>
<protein>
    <submittedName>
        <fullName evidence="3">GT2 family glycosyltransferase</fullName>
    </submittedName>
</protein>
<feature type="transmembrane region" description="Helical" evidence="2">
    <location>
        <begin position="35"/>
        <end position="53"/>
    </location>
</feature>
<keyword evidence="3" id="KW-0808">Transferase</keyword>
<dbReference type="OrthoDB" id="677868at2"/>
<proteinExistence type="predicted"/>
<evidence type="ECO:0000256" key="2">
    <source>
        <dbReference type="SAM" id="Phobius"/>
    </source>
</evidence>
<dbReference type="AlphaFoldDB" id="A0A5C1AG17"/>
<sequence>MLNAERLMLLGGCAAFALTLYWVRQRHLTERHALGWMVVASVLLVCGVFPELVTRAAEASHLSYSSAVLFVSLGIGYVFSFGVTAAYAKLNRRQVVLLQQLAILEQRVHELEAARQLAEADAQ</sequence>
<dbReference type="RefSeq" id="WP_149112886.1">
    <property type="nucleotide sequence ID" value="NZ_CP042425.1"/>
</dbReference>
<dbReference type="EMBL" id="CP042425">
    <property type="protein sequence ID" value="QEL18369.1"/>
    <property type="molecule type" value="Genomic_DNA"/>
</dbReference>
<keyword evidence="2" id="KW-0812">Transmembrane</keyword>
<organism evidence="3 4">
    <name type="scientific">Limnoglobus roseus</name>
    <dbReference type="NCBI Taxonomy" id="2598579"/>
    <lineage>
        <taxon>Bacteria</taxon>
        <taxon>Pseudomonadati</taxon>
        <taxon>Planctomycetota</taxon>
        <taxon>Planctomycetia</taxon>
        <taxon>Gemmatales</taxon>
        <taxon>Gemmataceae</taxon>
        <taxon>Limnoglobus</taxon>
    </lineage>
</organism>
<dbReference type="InterPro" id="IPR019277">
    <property type="entry name" value="DUF2304"/>
</dbReference>
<evidence type="ECO:0000313" key="3">
    <source>
        <dbReference type="EMBL" id="QEL18369.1"/>
    </source>
</evidence>
<feature type="transmembrane region" description="Helical" evidence="2">
    <location>
        <begin position="6"/>
        <end position="23"/>
    </location>
</feature>
<keyword evidence="4" id="KW-1185">Reference proteome</keyword>
<dbReference type="Pfam" id="PF10066">
    <property type="entry name" value="DUF2304"/>
    <property type="match status" value="1"/>
</dbReference>
<gene>
    <name evidence="3" type="ORF">PX52LOC_05392</name>
</gene>
<keyword evidence="1" id="KW-0175">Coiled coil</keyword>
<feature type="transmembrane region" description="Helical" evidence="2">
    <location>
        <begin position="65"/>
        <end position="88"/>
    </location>
</feature>
<name>A0A5C1AG17_9BACT</name>
<evidence type="ECO:0000313" key="4">
    <source>
        <dbReference type="Proteomes" id="UP000324974"/>
    </source>
</evidence>
<keyword evidence="2" id="KW-0472">Membrane</keyword>
<dbReference type="KEGG" id="lrs:PX52LOC_05392"/>
<evidence type="ECO:0000256" key="1">
    <source>
        <dbReference type="SAM" id="Coils"/>
    </source>
</evidence>
<accession>A0A5C1AG17</accession>
<dbReference type="GO" id="GO:0016740">
    <property type="term" value="F:transferase activity"/>
    <property type="evidence" value="ECO:0007669"/>
    <property type="project" value="UniProtKB-KW"/>
</dbReference>
<keyword evidence="2" id="KW-1133">Transmembrane helix</keyword>
<feature type="coiled-coil region" evidence="1">
    <location>
        <begin position="87"/>
        <end position="121"/>
    </location>
</feature>
<reference evidence="4" key="1">
    <citation type="submission" date="2019-08" db="EMBL/GenBank/DDBJ databases">
        <title>Limnoglobus roseus gen. nov., sp. nov., a novel freshwater planctomycete with a giant genome from the family Gemmataceae.</title>
        <authorList>
            <person name="Kulichevskaya I.S."/>
            <person name="Naumoff D.G."/>
            <person name="Miroshnikov K."/>
            <person name="Ivanova A."/>
            <person name="Philippov D.A."/>
            <person name="Hakobyan A."/>
            <person name="Rijpstra I.C."/>
            <person name="Sinninghe Damste J.S."/>
            <person name="Liesack W."/>
            <person name="Dedysh S.N."/>
        </authorList>
    </citation>
    <scope>NUCLEOTIDE SEQUENCE [LARGE SCALE GENOMIC DNA]</scope>
    <source>
        <strain evidence="4">PX52</strain>
    </source>
</reference>